<dbReference type="GO" id="GO:0016787">
    <property type="term" value="F:hydrolase activity"/>
    <property type="evidence" value="ECO:0007669"/>
    <property type="project" value="UniProtKB-KW"/>
</dbReference>
<dbReference type="GO" id="GO:0005694">
    <property type="term" value="C:chromosome"/>
    <property type="evidence" value="ECO:0007669"/>
    <property type="project" value="UniProtKB-ARBA"/>
</dbReference>
<feature type="region of interest" description="Disordered" evidence="6">
    <location>
        <begin position="202"/>
        <end position="224"/>
    </location>
</feature>
<evidence type="ECO:0000256" key="2">
    <source>
        <dbReference type="ARBA" id="ARBA00022741"/>
    </source>
</evidence>
<dbReference type="GO" id="GO:0004386">
    <property type="term" value="F:helicase activity"/>
    <property type="evidence" value="ECO:0007669"/>
    <property type="project" value="UniProtKB-KW"/>
</dbReference>
<evidence type="ECO:0000256" key="5">
    <source>
        <dbReference type="ARBA" id="ARBA00022840"/>
    </source>
</evidence>
<dbReference type="InterPro" id="IPR041679">
    <property type="entry name" value="DNA2/NAM7-like_C"/>
</dbReference>
<sequence length="276" mass="30905">IPSLSFLDTAGQEKQQGKSQSFFNKNEIDMATQLVQRLILGGVQPEAIGIIALYKTQADMLQEQLASFLGQRSRVQVSTVDAYQGSEREIIIVSCVRTDKIGFISNPNRVNVALSRARSHCMILGNHRLLETNTMWRKIIEYCREDIDAGFVSAQTFLNRLTTAIADNSAENEQLSAQEAELDIYPSQSLAEVLLESDMSEEESKSCQEMDRTSGIDVDEDNGNEENMMENYPEEGVVGSLLSQQWSLPSIDYMDHQSSISDDDILECLDVDLDEM</sequence>
<dbReference type="CDD" id="cd18808">
    <property type="entry name" value="SF1_C_Upf1"/>
    <property type="match status" value="1"/>
</dbReference>
<reference evidence="8" key="1">
    <citation type="submission" date="2022-07" db="EMBL/GenBank/DDBJ databases">
        <title>Phylogenomic reconstructions and comparative analyses of Kickxellomycotina fungi.</title>
        <authorList>
            <person name="Reynolds N.K."/>
            <person name="Stajich J.E."/>
            <person name="Barry K."/>
            <person name="Grigoriev I.V."/>
            <person name="Crous P."/>
            <person name="Smith M.E."/>
        </authorList>
    </citation>
    <scope>NUCLEOTIDE SEQUENCE</scope>
    <source>
        <strain evidence="8">NRRL 3115</strain>
    </source>
</reference>
<feature type="domain" description="DNA2/NAM7 helicase-like C-terminal" evidence="7">
    <location>
        <begin position="4"/>
        <end position="127"/>
    </location>
</feature>
<feature type="non-terminal residue" evidence="8">
    <location>
        <position position="1"/>
    </location>
</feature>
<dbReference type="Gene3D" id="3.40.50.300">
    <property type="entry name" value="P-loop containing nucleotide triphosphate hydrolases"/>
    <property type="match status" value="1"/>
</dbReference>
<keyword evidence="4" id="KW-0347">Helicase</keyword>
<dbReference type="OrthoDB" id="6513042at2759"/>
<comment type="caution">
    <text evidence="8">The sequence shown here is derived from an EMBL/GenBank/DDBJ whole genome shotgun (WGS) entry which is preliminary data.</text>
</comment>
<feature type="compositionally biased region" description="Basic and acidic residues" evidence="6">
    <location>
        <begin position="202"/>
        <end position="214"/>
    </location>
</feature>
<dbReference type="InterPro" id="IPR047187">
    <property type="entry name" value="SF1_C_Upf1"/>
</dbReference>
<evidence type="ECO:0000313" key="9">
    <source>
        <dbReference type="Proteomes" id="UP001151518"/>
    </source>
</evidence>
<proteinExistence type="inferred from homology"/>
<dbReference type="EMBL" id="JANBTW010000288">
    <property type="protein sequence ID" value="KAJ2667707.1"/>
    <property type="molecule type" value="Genomic_DNA"/>
</dbReference>
<dbReference type="InterPro" id="IPR027417">
    <property type="entry name" value="P-loop_NTPase"/>
</dbReference>
<evidence type="ECO:0000256" key="6">
    <source>
        <dbReference type="SAM" id="MobiDB-lite"/>
    </source>
</evidence>
<dbReference type="PANTHER" id="PTHR10887">
    <property type="entry name" value="DNA2/NAM7 HELICASE FAMILY"/>
    <property type="match status" value="1"/>
</dbReference>
<gene>
    <name evidence="8" type="ORF">GGI25_006528</name>
</gene>
<keyword evidence="5" id="KW-0067">ATP-binding</keyword>
<keyword evidence="3" id="KW-0378">Hydrolase</keyword>
<comment type="similarity">
    <text evidence="1">Belongs to the DNA2/NAM7 helicase family.</text>
</comment>
<dbReference type="Pfam" id="PF13087">
    <property type="entry name" value="AAA_12"/>
    <property type="match status" value="1"/>
</dbReference>
<evidence type="ECO:0000259" key="7">
    <source>
        <dbReference type="Pfam" id="PF13087"/>
    </source>
</evidence>
<evidence type="ECO:0000256" key="1">
    <source>
        <dbReference type="ARBA" id="ARBA00007913"/>
    </source>
</evidence>
<protein>
    <recommendedName>
        <fullName evidence="7">DNA2/NAM7 helicase-like C-terminal domain-containing protein</fullName>
    </recommendedName>
</protein>
<dbReference type="PANTHER" id="PTHR10887:SF495">
    <property type="entry name" value="HELICASE SENATAXIN ISOFORM X1-RELATED"/>
    <property type="match status" value="1"/>
</dbReference>
<evidence type="ECO:0000313" key="8">
    <source>
        <dbReference type="EMBL" id="KAJ2667707.1"/>
    </source>
</evidence>
<evidence type="ECO:0000256" key="3">
    <source>
        <dbReference type="ARBA" id="ARBA00022801"/>
    </source>
</evidence>
<name>A0A9W8FWR2_9FUNG</name>
<dbReference type="InterPro" id="IPR045055">
    <property type="entry name" value="DNA2/NAM7-like"/>
</dbReference>
<dbReference type="GO" id="GO:0005524">
    <property type="term" value="F:ATP binding"/>
    <property type="evidence" value="ECO:0007669"/>
    <property type="project" value="UniProtKB-KW"/>
</dbReference>
<dbReference type="FunFam" id="3.40.50.300:FF:000326">
    <property type="entry name" value="P-loop containing nucleoside triphosphate hydrolase"/>
    <property type="match status" value="1"/>
</dbReference>
<evidence type="ECO:0000256" key="4">
    <source>
        <dbReference type="ARBA" id="ARBA00022806"/>
    </source>
</evidence>
<organism evidence="8 9">
    <name type="scientific">Coemansia spiralis</name>
    <dbReference type="NCBI Taxonomy" id="417178"/>
    <lineage>
        <taxon>Eukaryota</taxon>
        <taxon>Fungi</taxon>
        <taxon>Fungi incertae sedis</taxon>
        <taxon>Zoopagomycota</taxon>
        <taxon>Kickxellomycotina</taxon>
        <taxon>Kickxellomycetes</taxon>
        <taxon>Kickxellales</taxon>
        <taxon>Kickxellaceae</taxon>
        <taxon>Coemansia</taxon>
    </lineage>
</organism>
<dbReference type="AlphaFoldDB" id="A0A9W8FWR2"/>
<dbReference type="Proteomes" id="UP001151518">
    <property type="component" value="Unassembled WGS sequence"/>
</dbReference>
<accession>A0A9W8FWR2</accession>
<keyword evidence="2" id="KW-0547">Nucleotide-binding</keyword>
<dbReference type="SUPFAM" id="SSF52540">
    <property type="entry name" value="P-loop containing nucleoside triphosphate hydrolases"/>
    <property type="match status" value="1"/>
</dbReference>